<dbReference type="Pfam" id="PF23598">
    <property type="entry name" value="LRR_14"/>
    <property type="match status" value="1"/>
</dbReference>
<dbReference type="PANTHER" id="PTHR48057:SF7">
    <property type="entry name" value="LEUCINE-RICH REPEAT SERINE_THREONINE-PROTEIN KINASE 1"/>
    <property type="match status" value="1"/>
</dbReference>
<accession>A0AAV1BXB8</accession>
<comment type="subcellular location">
    <subcellularLocation>
        <location evidence="1">Membrane</location>
        <topology evidence="1">Single-pass membrane protein</topology>
    </subcellularLocation>
</comment>
<organism evidence="8 9">
    <name type="scientific">Oldenlandia corymbosa var. corymbosa</name>
    <dbReference type="NCBI Taxonomy" id="529605"/>
    <lineage>
        <taxon>Eukaryota</taxon>
        <taxon>Viridiplantae</taxon>
        <taxon>Streptophyta</taxon>
        <taxon>Embryophyta</taxon>
        <taxon>Tracheophyta</taxon>
        <taxon>Spermatophyta</taxon>
        <taxon>Magnoliopsida</taxon>
        <taxon>eudicotyledons</taxon>
        <taxon>Gunneridae</taxon>
        <taxon>Pentapetalae</taxon>
        <taxon>asterids</taxon>
        <taxon>lamiids</taxon>
        <taxon>Gentianales</taxon>
        <taxon>Rubiaceae</taxon>
        <taxon>Rubioideae</taxon>
        <taxon>Spermacoceae</taxon>
        <taxon>Hedyotis-Oldenlandia complex</taxon>
        <taxon>Oldenlandia</taxon>
    </lineage>
</organism>
<proteinExistence type="predicted"/>
<evidence type="ECO:0000256" key="6">
    <source>
        <dbReference type="ARBA" id="ARBA00023136"/>
    </source>
</evidence>
<evidence type="ECO:0000256" key="1">
    <source>
        <dbReference type="ARBA" id="ARBA00004167"/>
    </source>
</evidence>
<dbReference type="FunFam" id="3.80.10.10:FF:000095">
    <property type="entry name" value="LRR receptor-like serine/threonine-protein kinase GSO1"/>
    <property type="match status" value="1"/>
</dbReference>
<dbReference type="SUPFAM" id="SSF52058">
    <property type="entry name" value="L domain-like"/>
    <property type="match status" value="2"/>
</dbReference>
<keyword evidence="6" id="KW-0472">Membrane</keyword>
<keyword evidence="9" id="KW-1185">Reference proteome</keyword>
<evidence type="ECO:0000256" key="4">
    <source>
        <dbReference type="ARBA" id="ARBA00022737"/>
    </source>
</evidence>
<dbReference type="SMART" id="SM00369">
    <property type="entry name" value="LRR_TYP"/>
    <property type="match status" value="6"/>
</dbReference>
<dbReference type="InterPro" id="IPR055414">
    <property type="entry name" value="LRR_R13L4/SHOC2-like"/>
</dbReference>
<keyword evidence="3" id="KW-0812">Transmembrane</keyword>
<dbReference type="GO" id="GO:0006952">
    <property type="term" value="P:defense response"/>
    <property type="evidence" value="ECO:0007669"/>
    <property type="project" value="UniProtKB-ARBA"/>
</dbReference>
<name>A0AAV1BXB8_OLDCO</name>
<keyword evidence="4" id="KW-0677">Repeat</keyword>
<dbReference type="Pfam" id="PF00560">
    <property type="entry name" value="LRR_1"/>
    <property type="match status" value="4"/>
</dbReference>
<dbReference type="AlphaFoldDB" id="A0AAV1BXB8"/>
<feature type="domain" description="Disease resistance R13L4/SHOC-2-like LRR" evidence="7">
    <location>
        <begin position="81"/>
        <end position="283"/>
    </location>
</feature>
<evidence type="ECO:0000313" key="8">
    <source>
        <dbReference type="EMBL" id="CAI9087177.1"/>
    </source>
</evidence>
<dbReference type="Proteomes" id="UP001161247">
    <property type="component" value="Chromosome 1"/>
</dbReference>
<dbReference type="GO" id="GO:0051707">
    <property type="term" value="P:response to other organism"/>
    <property type="evidence" value="ECO:0007669"/>
    <property type="project" value="UniProtKB-ARBA"/>
</dbReference>
<evidence type="ECO:0000256" key="2">
    <source>
        <dbReference type="ARBA" id="ARBA00022614"/>
    </source>
</evidence>
<gene>
    <name evidence="8" type="ORF">OLC1_LOCUS68</name>
</gene>
<dbReference type="InterPro" id="IPR052595">
    <property type="entry name" value="LRRC69/RLP"/>
</dbReference>
<evidence type="ECO:0000256" key="5">
    <source>
        <dbReference type="ARBA" id="ARBA00022989"/>
    </source>
</evidence>
<dbReference type="InterPro" id="IPR003591">
    <property type="entry name" value="Leu-rich_rpt_typical-subtyp"/>
</dbReference>
<dbReference type="SMART" id="SM00365">
    <property type="entry name" value="LRR_SD22"/>
    <property type="match status" value="4"/>
</dbReference>
<dbReference type="Gene3D" id="3.80.10.10">
    <property type="entry name" value="Ribonuclease Inhibitor"/>
    <property type="match status" value="5"/>
</dbReference>
<keyword evidence="5" id="KW-1133">Transmembrane helix</keyword>
<evidence type="ECO:0000259" key="7">
    <source>
        <dbReference type="Pfam" id="PF23598"/>
    </source>
</evidence>
<reference evidence="8" key="1">
    <citation type="submission" date="2023-03" db="EMBL/GenBank/DDBJ databases">
        <authorList>
            <person name="Julca I."/>
        </authorList>
    </citation>
    <scope>NUCLEOTIDE SEQUENCE</scope>
</reference>
<protein>
    <submittedName>
        <fullName evidence="8">OLC1v1021185C1</fullName>
    </submittedName>
</protein>
<evidence type="ECO:0000313" key="9">
    <source>
        <dbReference type="Proteomes" id="UP001161247"/>
    </source>
</evidence>
<dbReference type="EMBL" id="OX459118">
    <property type="protein sequence ID" value="CAI9087177.1"/>
    <property type="molecule type" value="Genomic_DNA"/>
</dbReference>
<sequence length="508" mass="56802">MFNLISLDLSTLYTDVYLVVEPHIFELLLQNLTQLAQLSLEGSLISSMLPQNLSSSLEALNLGGTNLFGELSEAIFQLPNLRTLQLSLNNLTGNLLKNFINNNTISTLSYLDLSINDFFGDLPESIGNLKHLYHMDLSQCNFSGSIPESIGNLTQITHLDLHFNNFTGQFPSLGNLEQLIDLDLSFNKIEGQLPEVFSNFRNLTDLNLSFNLFNGYFPSSILNLTKLILLDLSSNSLIGPLPMHNNIASRLINLDSLSLNDNSINGTIPFWLFTLPSLTQIDMGDNQLTGQLYEFQYQSSLQQLYLTSNNLNGPIPKSISNLVNLSALDLSYNNFSGNLEVSIFSTLQQLSYLDISFNSLSLVDSLEKSTLPPLESLWLSSCGVRNLDFLTGISGLQYLDLSNNMLQGRIFTTHKESSYIWGEDLVYLNLSYNSLTHIDQFSFPSLQYLDLRSNFLRGPLHMPSTVMNYYFASDNKFTGKIPSSVCNNSYLTLLDLSNNNLSGAFLHV</sequence>
<keyword evidence="2" id="KW-0433">Leucine-rich repeat</keyword>
<dbReference type="GO" id="GO:0016020">
    <property type="term" value="C:membrane"/>
    <property type="evidence" value="ECO:0007669"/>
    <property type="project" value="UniProtKB-SubCell"/>
</dbReference>
<dbReference type="PROSITE" id="PS51450">
    <property type="entry name" value="LRR"/>
    <property type="match status" value="1"/>
</dbReference>
<dbReference type="PANTHER" id="PTHR48057">
    <property type="entry name" value="LEUCINE-RICH REPEAT SERINE/THREONINE-PROTEIN KINASE 1"/>
    <property type="match status" value="1"/>
</dbReference>
<dbReference type="InterPro" id="IPR001611">
    <property type="entry name" value="Leu-rich_rpt"/>
</dbReference>
<dbReference type="InterPro" id="IPR032675">
    <property type="entry name" value="LRR_dom_sf"/>
</dbReference>
<evidence type="ECO:0000256" key="3">
    <source>
        <dbReference type="ARBA" id="ARBA00022692"/>
    </source>
</evidence>